<dbReference type="RefSeq" id="WP_319615587.1">
    <property type="nucleotide sequence ID" value="NZ_JAWXYB010000018.1"/>
</dbReference>
<dbReference type="NCBIfam" id="TIGR00652">
    <property type="entry name" value="DapF"/>
    <property type="match status" value="1"/>
</dbReference>
<feature type="binding site" evidence="8">
    <location>
        <position position="156"/>
    </location>
    <ligand>
        <name>substrate</name>
    </ligand>
</feature>
<accession>A0AAW9DW45</accession>
<dbReference type="InterPro" id="IPR001653">
    <property type="entry name" value="DAP_epimerase_DapF"/>
</dbReference>
<dbReference type="GO" id="GO:0009089">
    <property type="term" value="P:lysine biosynthetic process via diaminopimelate"/>
    <property type="evidence" value="ECO:0007669"/>
    <property type="project" value="UniProtKB-UniRule"/>
</dbReference>
<feature type="binding site" evidence="8">
    <location>
        <position position="66"/>
    </location>
    <ligand>
        <name>substrate</name>
    </ligand>
</feature>
<evidence type="ECO:0000256" key="9">
    <source>
        <dbReference type="PROSITE-ProRule" id="PRU10125"/>
    </source>
</evidence>
<dbReference type="PANTHER" id="PTHR31689">
    <property type="entry name" value="DIAMINOPIMELATE EPIMERASE, CHLOROPLASTIC"/>
    <property type="match status" value="1"/>
</dbReference>
<evidence type="ECO:0000256" key="8">
    <source>
        <dbReference type="HAMAP-Rule" id="MF_00197"/>
    </source>
</evidence>
<dbReference type="SUPFAM" id="SSF54506">
    <property type="entry name" value="Diaminopimelate epimerase-like"/>
    <property type="match status" value="2"/>
</dbReference>
<evidence type="ECO:0000313" key="11">
    <source>
        <dbReference type="Proteomes" id="UP001279553"/>
    </source>
</evidence>
<sequence length="277" mass="29577">MDNGLPFLKMHGAGNDFVVLDARTDPIALTTAQSTLLADRRRGIGCDQIILIEPSASADAFMRILNADGSEAGACGNATRCVAALLAAETGARALTIETNAGHLAAIIKGPNLVEIDMGEPRLDWQDIPLLEAMDTLHLRLALGPVEDPAACSMGNPHATFFVDDFRHLALDTIGPRLESARIFPERANIGFARIEAKDRIRLRVWERGAGLTLACGSGACAALVNANRRGLADRRAEIEMDGGILTITWREDNHVLMEGPVALTCQGTLAPELLPA</sequence>
<feature type="site" description="Could be important to modulate the pK values of the two catalytic cysteine residues" evidence="8">
    <location>
        <position position="207"/>
    </location>
</feature>
<dbReference type="Pfam" id="PF01678">
    <property type="entry name" value="DAP_epimerase"/>
    <property type="match status" value="2"/>
</dbReference>
<feature type="binding site" evidence="8">
    <location>
        <position position="15"/>
    </location>
    <ligand>
        <name>substrate</name>
    </ligand>
</feature>
<evidence type="ECO:0000313" key="10">
    <source>
        <dbReference type="EMBL" id="MDX5932734.1"/>
    </source>
</evidence>
<dbReference type="AlphaFoldDB" id="A0AAW9DW45"/>
<gene>
    <name evidence="8 10" type="primary">dapF</name>
    <name evidence="10" type="ORF">SIL87_18435</name>
</gene>
<keyword evidence="4 8" id="KW-0028">Amino-acid biosynthesis</keyword>
<dbReference type="EC" id="5.1.1.7" evidence="3 8"/>
<evidence type="ECO:0000256" key="7">
    <source>
        <dbReference type="ARBA" id="ARBA00051712"/>
    </source>
</evidence>
<keyword evidence="6 8" id="KW-0413">Isomerase</keyword>
<dbReference type="EMBL" id="JAWXYB010000018">
    <property type="protein sequence ID" value="MDX5932734.1"/>
    <property type="molecule type" value="Genomic_DNA"/>
</dbReference>
<feature type="binding site" evidence="8">
    <location>
        <position position="48"/>
    </location>
    <ligand>
        <name>substrate</name>
    </ligand>
</feature>
<comment type="similarity">
    <text evidence="2 8">Belongs to the diaminopimelate epimerase family.</text>
</comment>
<feature type="site" description="Could be important to modulate the pK values of the two catalytic cysteine residues" evidence="8">
    <location>
        <position position="158"/>
    </location>
</feature>
<comment type="caution">
    <text evidence="10">The sequence shown here is derived from an EMBL/GenBank/DDBJ whole genome shotgun (WGS) entry which is preliminary data.</text>
</comment>
<comment type="catalytic activity">
    <reaction evidence="7 8">
        <text>(2S,6S)-2,6-diaminopimelate = meso-2,6-diaminopimelate</text>
        <dbReference type="Rhea" id="RHEA:15393"/>
        <dbReference type="ChEBI" id="CHEBI:57609"/>
        <dbReference type="ChEBI" id="CHEBI:57791"/>
        <dbReference type="EC" id="5.1.1.7"/>
    </reaction>
</comment>
<reference evidence="10 11" key="1">
    <citation type="submission" date="2023-11" db="EMBL/GenBank/DDBJ databases">
        <title>MicrobeMod: A computational toolkit for identifying prokaryotic methylation and restriction-modification with nanopore sequencing.</title>
        <authorList>
            <person name="Crits-Christoph A."/>
            <person name="Kang S.C."/>
            <person name="Lee H."/>
            <person name="Ostrov N."/>
        </authorList>
    </citation>
    <scope>NUCLEOTIDE SEQUENCE [LARGE SCALE GENOMIC DNA]</scope>
    <source>
        <strain evidence="10 11">DSMZ 700</strain>
    </source>
</reference>
<evidence type="ECO:0000256" key="3">
    <source>
        <dbReference type="ARBA" id="ARBA00013080"/>
    </source>
</evidence>
<evidence type="ECO:0000256" key="4">
    <source>
        <dbReference type="ARBA" id="ARBA00022605"/>
    </source>
</evidence>
<proteinExistence type="inferred from homology"/>
<feature type="binding site" evidence="8">
    <location>
        <begin position="207"/>
        <end position="208"/>
    </location>
    <ligand>
        <name>substrate</name>
    </ligand>
</feature>
<dbReference type="Gene3D" id="3.10.310.10">
    <property type="entry name" value="Diaminopimelate Epimerase, Chain A, domain 1"/>
    <property type="match status" value="2"/>
</dbReference>
<keyword evidence="8" id="KW-0963">Cytoplasm</keyword>
<comment type="pathway">
    <text evidence="1 8">Amino-acid biosynthesis; L-lysine biosynthesis via DAP pathway; DL-2,6-diaminopimelate from LL-2,6-diaminopimelate: step 1/1.</text>
</comment>
<feature type="active site" evidence="9">
    <location>
        <position position="75"/>
    </location>
</feature>
<evidence type="ECO:0000256" key="2">
    <source>
        <dbReference type="ARBA" id="ARBA00010219"/>
    </source>
</evidence>
<feature type="active site" description="Proton acceptor" evidence="8">
    <location>
        <position position="216"/>
    </location>
</feature>
<dbReference type="Proteomes" id="UP001279553">
    <property type="component" value="Unassembled WGS sequence"/>
</dbReference>
<keyword evidence="11" id="KW-1185">Reference proteome</keyword>
<comment type="subcellular location">
    <subcellularLocation>
        <location evidence="8">Cytoplasm</location>
    </subcellularLocation>
</comment>
<comment type="subunit">
    <text evidence="8">Homodimer.</text>
</comment>
<dbReference type="HAMAP" id="MF_00197">
    <property type="entry name" value="DAP_epimerase"/>
    <property type="match status" value="1"/>
</dbReference>
<dbReference type="PROSITE" id="PS01326">
    <property type="entry name" value="DAP_EPIMERASE"/>
    <property type="match status" value="1"/>
</dbReference>
<organism evidence="10 11">
    <name type="scientific">Acidiphilium acidophilum</name>
    <name type="common">Thiobacillus acidophilus</name>
    <dbReference type="NCBI Taxonomy" id="76588"/>
    <lineage>
        <taxon>Bacteria</taxon>
        <taxon>Pseudomonadati</taxon>
        <taxon>Pseudomonadota</taxon>
        <taxon>Alphaproteobacteria</taxon>
        <taxon>Acetobacterales</taxon>
        <taxon>Acidocellaceae</taxon>
        <taxon>Acidiphilium</taxon>
    </lineage>
</organism>
<protein>
    <recommendedName>
        <fullName evidence="3 8">Diaminopimelate epimerase</fullName>
        <shortName evidence="8">DAP epimerase</shortName>
        <ecNumber evidence="3 8">5.1.1.7</ecNumber>
    </recommendedName>
    <alternativeName>
        <fullName evidence="8">PLP-independent amino acid racemase</fullName>
    </alternativeName>
</protein>
<evidence type="ECO:0000256" key="5">
    <source>
        <dbReference type="ARBA" id="ARBA00023154"/>
    </source>
</evidence>
<feature type="binding site" evidence="8">
    <location>
        <begin position="76"/>
        <end position="77"/>
    </location>
    <ligand>
        <name>substrate</name>
    </ligand>
</feature>
<dbReference type="InterPro" id="IPR018510">
    <property type="entry name" value="DAP_epimerase_AS"/>
</dbReference>
<evidence type="ECO:0000256" key="1">
    <source>
        <dbReference type="ARBA" id="ARBA00005196"/>
    </source>
</evidence>
<feature type="binding site" evidence="8">
    <location>
        <begin position="217"/>
        <end position="218"/>
    </location>
    <ligand>
        <name>substrate</name>
    </ligand>
</feature>
<dbReference type="PANTHER" id="PTHR31689:SF0">
    <property type="entry name" value="DIAMINOPIMELATE EPIMERASE"/>
    <property type="match status" value="1"/>
</dbReference>
<dbReference type="GO" id="GO:0008837">
    <property type="term" value="F:diaminopimelate epimerase activity"/>
    <property type="evidence" value="ECO:0007669"/>
    <property type="project" value="UniProtKB-UniRule"/>
</dbReference>
<evidence type="ECO:0000256" key="6">
    <source>
        <dbReference type="ARBA" id="ARBA00023235"/>
    </source>
</evidence>
<keyword evidence="5 8" id="KW-0457">Lysine biosynthesis</keyword>
<feature type="active site" description="Proton donor" evidence="8">
    <location>
        <position position="75"/>
    </location>
</feature>
<dbReference type="GO" id="GO:0005829">
    <property type="term" value="C:cytosol"/>
    <property type="evidence" value="ECO:0007669"/>
    <property type="project" value="TreeGrafter"/>
</dbReference>
<name>A0AAW9DW45_ACIAO</name>
<feature type="binding site" evidence="8">
    <location>
        <position position="189"/>
    </location>
    <ligand>
        <name>substrate</name>
    </ligand>
</feature>
<comment type="function">
    <text evidence="8">Catalyzes the stereoinversion of LL-2,6-diaminopimelate (L,L-DAP) to meso-diaminopimelate (meso-DAP), a precursor of L-lysine and an essential component of the bacterial peptidoglycan.</text>
</comment>